<name>A0ABS6QBN4_9PSED</name>
<evidence type="ECO:0000313" key="2">
    <source>
        <dbReference type="Proteomes" id="UP000609530"/>
    </source>
</evidence>
<dbReference type="Proteomes" id="UP000609530">
    <property type="component" value="Unassembled WGS sequence"/>
</dbReference>
<accession>A0ABS6QBN4</accession>
<organism evidence="1 2">
    <name type="scientific">Pseudomonas oryzicola</name>
    <dbReference type="NCBI Taxonomy" id="485876"/>
    <lineage>
        <taxon>Bacteria</taxon>
        <taxon>Pseudomonadati</taxon>
        <taxon>Pseudomonadota</taxon>
        <taxon>Gammaproteobacteria</taxon>
        <taxon>Pseudomonadales</taxon>
        <taxon>Pseudomonadaceae</taxon>
        <taxon>Pseudomonas</taxon>
    </lineage>
</organism>
<sequence length="121" mass="12945">MAMLNFTANDAISGSAAFPSGFLAAPELEKISCSTRQKIHIHPLELIGKTIKVAELVECEVGLFEGDAYQSFITTSTVVAVTLASSEHGFDHSLILIDVDRPECGSYQSDLASLTILEVLS</sequence>
<gene>
    <name evidence="1" type="ORF">HU760_013470</name>
</gene>
<reference evidence="1 2" key="1">
    <citation type="journal article" date="2020" name="Microorganisms">
        <title>Reliable Identification of Environmental Pseudomonas Isolates Using the rpoD Gene.</title>
        <authorList>
            <consortium name="The Broad Institute Genome Sequencing Platform"/>
            <person name="Girard L."/>
            <person name="Lood C."/>
            <person name="Rokni-Zadeh H."/>
            <person name="van Noort V."/>
            <person name="Lavigne R."/>
            <person name="De Mot R."/>
        </authorList>
    </citation>
    <scope>NUCLEOTIDE SEQUENCE [LARGE SCALE GENOMIC DNA]</scope>
    <source>
        <strain evidence="1 2">RD9SR1</strain>
    </source>
</reference>
<protein>
    <submittedName>
        <fullName evidence="1">Uncharacterized protein</fullName>
    </submittedName>
</protein>
<comment type="caution">
    <text evidence="1">The sequence shown here is derived from an EMBL/GenBank/DDBJ whole genome shotgun (WGS) entry which is preliminary data.</text>
</comment>
<dbReference type="EMBL" id="JABWRZ020000001">
    <property type="protein sequence ID" value="MBV4491601.1"/>
    <property type="molecule type" value="Genomic_DNA"/>
</dbReference>
<keyword evidence="2" id="KW-1185">Reference proteome</keyword>
<dbReference type="RefSeq" id="WP_186674085.1">
    <property type="nucleotide sequence ID" value="NZ_JABWRZ020000001.1"/>
</dbReference>
<evidence type="ECO:0000313" key="1">
    <source>
        <dbReference type="EMBL" id="MBV4491601.1"/>
    </source>
</evidence>
<proteinExistence type="predicted"/>